<dbReference type="GO" id="GO:0005737">
    <property type="term" value="C:cytoplasm"/>
    <property type="evidence" value="ECO:0007669"/>
    <property type="project" value="UniProtKB-SubCell"/>
</dbReference>
<accession>A0A1Y1Y8J1</accession>
<dbReference type="Gene3D" id="3.80.10.10">
    <property type="entry name" value="Ribonuclease Inhibitor"/>
    <property type="match status" value="2"/>
</dbReference>
<keyword evidence="4" id="KW-0677">Repeat</keyword>
<evidence type="ECO:0000256" key="4">
    <source>
        <dbReference type="ARBA" id="ARBA00022737"/>
    </source>
</evidence>
<dbReference type="Proteomes" id="UP000193498">
    <property type="component" value="Unassembled WGS sequence"/>
</dbReference>
<evidence type="ECO:0000256" key="3">
    <source>
        <dbReference type="ARBA" id="ARBA00022614"/>
    </source>
</evidence>
<comment type="caution">
    <text evidence="6">The sequence shown here is derived from an EMBL/GenBank/DDBJ whole genome shotgun (WGS) entry which is preliminary data.</text>
</comment>
<feature type="region of interest" description="Disordered" evidence="5">
    <location>
        <begin position="650"/>
        <end position="696"/>
    </location>
</feature>
<dbReference type="SUPFAM" id="SSF52075">
    <property type="entry name" value="Outer arm dynein light chain 1"/>
    <property type="match status" value="1"/>
</dbReference>
<dbReference type="PROSITE" id="PS51450">
    <property type="entry name" value="LRR"/>
    <property type="match status" value="3"/>
</dbReference>
<evidence type="ECO:0000256" key="5">
    <source>
        <dbReference type="SAM" id="MobiDB-lite"/>
    </source>
</evidence>
<feature type="compositionally biased region" description="Polar residues" evidence="5">
    <location>
        <begin position="400"/>
        <end position="417"/>
    </location>
</feature>
<evidence type="ECO:0000256" key="1">
    <source>
        <dbReference type="ARBA" id="ARBA00004496"/>
    </source>
</evidence>
<evidence type="ECO:0000313" key="6">
    <source>
        <dbReference type="EMBL" id="ORX94056.1"/>
    </source>
</evidence>
<keyword evidence="3" id="KW-0433">Leucine-rich repeat</keyword>
<sequence length="1450" mass="161285">MYSPEEIVLSCAKYLRANERRLCASEKASEDGDSSSFSSAFTLGYMHRESSRKNRIFTIEPTKLSIILAKFEEFGLLINGVPQLTPVSSAQSIRTVSSLASLSSLASTFSTLSFFGWRKNENSGLDAKLHFQAELEYIYHVFRKLQRLKICSTKVNSHAQQDASPLLISLGIFGNLTHLDLQKLPPRYFTDWDALYKNLEYFVCRGGIVDLHDLFLETIGYAGPEATWPNLHSIDLSHNDLASLAVEPILSITACESLNLSYNLLLSVPPALTELFRLSNLDLSHNMISNLTGVDRILGNITVLNLSHNKLENLCGLHKLWALAIIDIRGNEVSDVGEVGRLAELPSIQEVYIEGNPLTLKSGYRTEIFSIFLAHELDILLDGTGPSFLEKRQLVTGTDPSVNQAPTYKGVSENSAPTEMPVLKTRKNRPNVRNRRYGKRVADINPDEDPTDSILWSPRTSVTSISEEPEEFVDEDALHQSITNFPSPNAEKPNVPKSPLPTRYKKLFVHRLAELEDTMHTGYSDPYNSTRGRQLHKDGQSLSPRSRSPASVRSSMSALTATHGNESFRKKIEALRNEAGSTWLKIYSEIQHPKTLEKKEMVVDTHDSKDDKLVVGSLPSMLTLVSMNKPASSTNESVDSNESILYDSLQNSPSIEPTKSEMVIDSTPSTPTSPSVESSAPQKATSDPPPEVKKLPDGIQYKVQVVEYSSRTRSKRFIRVPAEDRILIVSSTSLVEVDPKSLEIVCQRGFQGLLRVETKRVGKLMQHSVFRLEFKYRRYDNPTICDYYIADDAQAEKDLQSLLENIVRKNWEEGKGHEAYKQGKCLNCSWVGFLDLEDLRDKRDWRGVKKLSIGLSPASSESESDVREKEKRCPECSGTFLVEFFGREENEAAQSNETPAWAYTSSSQVTNIGSQDSHKQGFFDSWLVNPLGGLTNRCDTKSSKVVTEATSTLRQEIQPTVDEMEDLKKLEKVAGFSPSLPSYRRLTNAIRLHFQLNIIDDDAEKIISWIPASYIPQAPAPVVHSSMWSMMTSSVENMPKNLPTEKPIYIGLTNQSIYLLVPQNIPLPVSTSSIENNPAKHLKLVHVIPIPTIARIDVGPNRQALTVHLNSTSSNSKSASPLLPSNSLTFLIRDKLVCSDFLNILVETCYDHEVHLEDGKVKLVNHDIEGAVKNIRQQVLIHEVNPELSNVPNHHLAGVDPASGQEVVVDRVTFDFIKLYHLVALLMEPCSGSTTAAGDPSHYNIEAFTMIGTEQYIYMCKERHDVWPPARSDAVSGLSDSSTVQKSEGMWGRRKNSPSVAAQVEQYKRVEVAPTSWITHVEKVKSGMNMMLGKEKEGANAGCTATGWEVLVKITFHEPSTVAHPGVIKETEAEEVDPEAQEESVADVQKADQVNADLPDDSGEPAIDQIEPTKSPKPVTHFTWCILLSTESGADELINSLHDIRSAGQA</sequence>
<feature type="region of interest" description="Disordered" evidence="5">
    <location>
        <begin position="400"/>
        <end position="421"/>
    </location>
</feature>
<keyword evidence="7" id="KW-1185">Reference proteome</keyword>
<protein>
    <recommendedName>
        <fullName evidence="8">L domain-like protein</fullName>
    </recommendedName>
</protein>
<keyword evidence="2" id="KW-0963">Cytoplasm</keyword>
<feature type="region of interest" description="Disordered" evidence="5">
    <location>
        <begin position="1395"/>
        <end position="1414"/>
    </location>
</feature>
<dbReference type="InParanoid" id="A0A1Y1Y8J1"/>
<feature type="compositionally biased region" description="Low complexity" evidence="5">
    <location>
        <begin position="666"/>
        <end position="679"/>
    </location>
</feature>
<feature type="region of interest" description="Disordered" evidence="5">
    <location>
        <begin position="520"/>
        <end position="564"/>
    </location>
</feature>
<dbReference type="PANTHER" id="PTHR15454">
    <property type="entry name" value="NISCHARIN RELATED"/>
    <property type="match status" value="1"/>
</dbReference>
<evidence type="ECO:0008006" key="8">
    <source>
        <dbReference type="Google" id="ProtNLM"/>
    </source>
</evidence>
<name>A0A1Y1Y8J1_9FUNG</name>
<evidence type="ECO:0000256" key="2">
    <source>
        <dbReference type="ARBA" id="ARBA00022490"/>
    </source>
</evidence>
<reference evidence="6 7" key="1">
    <citation type="submission" date="2016-07" db="EMBL/GenBank/DDBJ databases">
        <title>Pervasive Adenine N6-methylation of Active Genes in Fungi.</title>
        <authorList>
            <consortium name="DOE Joint Genome Institute"/>
            <person name="Mondo S.J."/>
            <person name="Dannebaum R.O."/>
            <person name="Kuo R.C."/>
            <person name="Labutti K."/>
            <person name="Haridas S."/>
            <person name="Kuo A."/>
            <person name="Salamov A."/>
            <person name="Ahrendt S.R."/>
            <person name="Lipzen A."/>
            <person name="Sullivan W."/>
            <person name="Andreopoulos W.B."/>
            <person name="Clum A."/>
            <person name="Lindquist E."/>
            <person name="Daum C."/>
            <person name="Ramamoorthy G.K."/>
            <person name="Gryganskyi A."/>
            <person name="Culley D."/>
            <person name="Magnuson J.K."/>
            <person name="James T.Y."/>
            <person name="O'Malley M.A."/>
            <person name="Stajich J.E."/>
            <person name="Spatafora J.W."/>
            <person name="Visel A."/>
            <person name="Grigoriev I.V."/>
        </authorList>
    </citation>
    <scope>NUCLEOTIDE SEQUENCE [LARGE SCALE GENOMIC DNA]</scope>
    <source>
        <strain evidence="6 7">CBS 931.73</strain>
    </source>
</reference>
<dbReference type="STRING" id="1314790.A0A1Y1Y8J1"/>
<feature type="region of interest" description="Disordered" evidence="5">
    <location>
        <begin position="482"/>
        <end position="501"/>
    </location>
</feature>
<dbReference type="PANTHER" id="PTHR15454:SF69">
    <property type="entry name" value="SERINE_THREONINE-PROTEIN KINASE 11-INTERACTING PROTEIN"/>
    <property type="match status" value="1"/>
</dbReference>
<dbReference type="OrthoDB" id="676979at2759"/>
<feature type="region of interest" description="Disordered" evidence="5">
    <location>
        <begin position="1271"/>
        <end position="1297"/>
    </location>
</feature>
<dbReference type="InterPro" id="IPR001611">
    <property type="entry name" value="Leu-rich_rpt"/>
</dbReference>
<gene>
    <name evidence="6" type="ORF">K493DRAFT_302296</name>
</gene>
<dbReference type="InterPro" id="IPR032675">
    <property type="entry name" value="LRR_dom_sf"/>
</dbReference>
<dbReference type="EMBL" id="MCFE01000215">
    <property type="protein sequence ID" value="ORX94056.1"/>
    <property type="molecule type" value="Genomic_DNA"/>
</dbReference>
<comment type="subcellular location">
    <subcellularLocation>
        <location evidence="1">Cytoplasm</location>
    </subcellularLocation>
</comment>
<feature type="compositionally biased region" description="Low complexity" evidence="5">
    <location>
        <begin position="541"/>
        <end position="559"/>
    </location>
</feature>
<proteinExistence type="predicted"/>
<evidence type="ECO:0000313" key="7">
    <source>
        <dbReference type="Proteomes" id="UP000193498"/>
    </source>
</evidence>
<organism evidence="6 7">
    <name type="scientific">Basidiobolus meristosporus CBS 931.73</name>
    <dbReference type="NCBI Taxonomy" id="1314790"/>
    <lineage>
        <taxon>Eukaryota</taxon>
        <taxon>Fungi</taxon>
        <taxon>Fungi incertae sedis</taxon>
        <taxon>Zoopagomycota</taxon>
        <taxon>Entomophthoromycotina</taxon>
        <taxon>Basidiobolomycetes</taxon>
        <taxon>Basidiobolales</taxon>
        <taxon>Basidiobolaceae</taxon>
        <taxon>Basidiobolus</taxon>
    </lineage>
</organism>